<protein>
    <submittedName>
        <fullName evidence="6">Putative plasminogen-like</fullName>
    </submittedName>
</protein>
<keyword evidence="7" id="KW-1185">Reference proteome</keyword>
<dbReference type="InterPro" id="IPR050759">
    <property type="entry name" value="Serine_protease_kringle"/>
</dbReference>
<feature type="region of interest" description="Disordered" evidence="4">
    <location>
        <begin position="391"/>
        <end position="415"/>
    </location>
</feature>
<keyword evidence="1 3" id="KW-0420">Kringle</keyword>
<proteinExistence type="predicted"/>
<feature type="compositionally biased region" description="Basic residues" evidence="4">
    <location>
        <begin position="405"/>
        <end position="415"/>
    </location>
</feature>
<evidence type="ECO:0000256" key="1">
    <source>
        <dbReference type="ARBA" id="ARBA00022572"/>
    </source>
</evidence>
<dbReference type="SUPFAM" id="SSF57440">
    <property type="entry name" value="Kringle-like"/>
    <property type="match status" value="2"/>
</dbReference>
<reference evidence="6 7" key="2">
    <citation type="submission" date="2019-01" db="EMBL/GenBank/DDBJ databases">
        <title>The decoding of complex shrimp genome reveals the adaptation for benthos swimmer, frequently molting mechanism and breeding impact on genome.</title>
        <authorList>
            <person name="Sun Y."/>
            <person name="Gao Y."/>
            <person name="Yu Y."/>
        </authorList>
    </citation>
    <scope>NUCLEOTIDE SEQUENCE [LARGE SCALE GENOMIC DNA]</scope>
    <source>
        <tissue evidence="6">Muscle</tissue>
    </source>
</reference>
<keyword evidence="2 3" id="KW-1015">Disulfide bond</keyword>
<dbReference type="Gene3D" id="2.40.20.10">
    <property type="entry name" value="Plasminogen Kringle 4"/>
    <property type="match status" value="1"/>
</dbReference>
<dbReference type="PROSITE" id="PS50070">
    <property type="entry name" value="KRINGLE_2"/>
    <property type="match status" value="2"/>
</dbReference>
<sequence>MGGAALRRNVNIQYCMSLSRHLLHPSPARRHADSSQRRLYAESGQWRIGVTNLLAHALGLKPFQGRVLCPRGRTPKLLQGLRPGTSRKHLAPLALTHRYGGRINVTASGKECLPWTDFGWDDKYYGSGMALNLCRNPEDLRDGPFCYTKAGFDIPEEEWEWEYCAAPVCDVDCYFGDGALYIGGHNVTQSGLSCVDWAGEFGLSGARCRNPDGDVAPWCFVAEDHSQRDYCDNECPEAVEYSPSCRAPSRPSPEAAWAWATRRRNLDVELIMKSCNKEGLLLHPTKPATVIDLYFTSPEYREVWTGYSTVGDHTFGFIFLAEVEKALTLSRLRPQPRRSLPHRRPPVAELPGGILAPAGHRGRRGRRPPAVWGLPQLLPLLHVACHQRGRQGPLSLRARGASGRPSRRRGFRASR</sequence>
<dbReference type="GO" id="GO:0006508">
    <property type="term" value="P:proteolysis"/>
    <property type="evidence" value="ECO:0007669"/>
    <property type="project" value="TreeGrafter"/>
</dbReference>
<dbReference type="PANTHER" id="PTHR24261">
    <property type="entry name" value="PLASMINOGEN-RELATED"/>
    <property type="match status" value="1"/>
</dbReference>
<evidence type="ECO:0000313" key="6">
    <source>
        <dbReference type="EMBL" id="ROT73922.1"/>
    </source>
</evidence>
<evidence type="ECO:0000259" key="5">
    <source>
        <dbReference type="PROSITE" id="PS50070"/>
    </source>
</evidence>
<dbReference type="AlphaFoldDB" id="A0A423TBX9"/>
<comment type="caution">
    <text evidence="3">Lacks conserved residue(s) required for the propagation of feature annotation.</text>
</comment>
<evidence type="ECO:0000256" key="2">
    <source>
        <dbReference type="ARBA" id="ARBA00023157"/>
    </source>
</evidence>
<gene>
    <name evidence="6" type="ORF">C7M84_007608</name>
</gene>
<organism evidence="6 7">
    <name type="scientific">Penaeus vannamei</name>
    <name type="common">Whiteleg shrimp</name>
    <name type="synonym">Litopenaeus vannamei</name>
    <dbReference type="NCBI Taxonomy" id="6689"/>
    <lineage>
        <taxon>Eukaryota</taxon>
        <taxon>Metazoa</taxon>
        <taxon>Ecdysozoa</taxon>
        <taxon>Arthropoda</taxon>
        <taxon>Crustacea</taxon>
        <taxon>Multicrustacea</taxon>
        <taxon>Malacostraca</taxon>
        <taxon>Eumalacostraca</taxon>
        <taxon>Eucarida</taxon>
        <taxon>Decapoda</taxon>
        <taxon>Dendrobranchiata</taxon>
        <taxon>Penaeoidea</taxon>
        <taxon>Penaeidae</taxon>
        <taxon>Penaeus</taxon>
    </lineage>
</organism>
<dbReference type="OrthoDB" id="41905at2759"/>
<dbReference type="GO" id="GO:0005102">
    <property type="term" value="F:signaling receptor binding"/>
    <property type="evidence" value="ECO:0007669"/>
    <property type="project" value="TreeGrafter"/>
</dbReference>
<dbReference type="InterPro" id="IPR000001">
    <property type="entry name" value="Kringle"/>
</dbReference>
<evidence type="ECO:0000256" key="4">
    <source>
        <dbReference type="SAM" id="MobiDB-lite"/>
    </source>
</evidence>
<feature type="region of interest" description="Disordered" evidence="4">
    <location>
        <begin position="335"/>
        <end position="366"/>
    </location>
</feature>
<dbReference type="EMBL" id="QCYY01001966">
    <property type="protein sequence ID" value="ROT73922.1"/>
    <property type="molecule type" value="Genomic_DNA"/>
</dbReference>
<dbReference type="GO" id="GO:0004175">
    <property type="term" value="F:endopeptidase activity"/>
    <property type="evidence" value="ECO:0007669"/>
    <property type="project" value="TreeGrafter"/>
</dbReference>
<evidence type="ECO:0000313" key="7">
    <source>
        <dbReference type="Proteomes" id="UP000283509"/>
    </source>
</evidence>
<accession>A0A423TBX9</accession>
<dbReference type="InterPro" id="IPR038178">
    <property type="entry name" value="Kringle_sf"/>
</dbReference>
<dbReference type="SMART" id="SM00130">
    <property type="entry name" value="KR"/>
    <property type="match status" value="2"/>
</dbReference>
<feature type="disulfide bond" evidence="3">
    <location>
        <begin position="208"/>
        <end position="231"/>
    </location>
</feature>
<comment type="caution">
    <text evidence="6">The sequence shown here is derived from an EMBL/GenBank/DDBJ whole genome shotgun (WGS) entry which is preliminary data.</text>
</comment>
<feature type="compositionally biased region" description="Basic residues" evidence="4">
    <location>
        <begin position="335"/>
        <end position="345"/>
    </location>
</feature>
<dbReference type="InterPro" id="IPR013806">
    <property type="entry name" value="Kringle-like"/>
</dbReference>
<name>A0A423TBX9_PENVA</name>
<dbReference type="Pfam" id="PF00051">
    <property type="entry name" value="Kringle"/>
    <property type="match status" value="1"/>
</dbReference>
<feature type="domain" description="Kringle" evidence="5">
    <location>
        <begin position="172"/>
        <end position="245"/>
    </location>
</feature>
<evidence type="ECO:0000256" key="3">
    <source>
        <dbReference type="PROSITE-ProRule" id="PRU00121"/>
    </source>
</evidence>
<reference evidence="6 7" key="1">
    <citation type="submission" date="2018-04" db="EMBL/GenBank/DDBJ databases">
        <authorList>
            <person name="Zhang X."/>
            <person name="Yuan J."/>
            <person name="Li F."/>
            <person name="Xiang J."/>
        </authorList>
    </citation>
    <scope>NUCLEOTIDE SEQUENCE [LARGE SCALE GENOMIC DNA]</scope>
    <source>
        <tissue evidence="6">Muscle</tissue>
    </source>
</reference>
<dbReference type="PANTHER" id="PTHR24261:SF13">
    <property type="entry name" value="PLASMINOGEN"/>
    <property type="match status" value="1"/>
</dbReference>
<dbReference type="Proteomes" id="UP000283509">
    <property type="component" value="Unassembled WGS sequence"/>
</dbReference>
<dbReference type="GO" id="GO:0005615">
    <property type="term" value="C:extracellular space"/>
    <property type="evidence" value="ECO:0007669"/>
    <property type="project" value="TreeGrafter"/>
</dbReference>
<feature type="domain" description="Kringle" evidence="5">
    <location>
        <begin position="99"/>
        <end position="169"/>
    </location>
</feature>